<dbReference type="PATRIC" id="fig|1341683.3.peg.1411"/>
<dbReference type="EMBL" id="AYEU01000006">
    <property type="protein sequence ID" value="ESK50924.1"/>
    <property type="molecule type" value="Genomic_DNA"/>
</dbReference>
<evidence type="ECO:0000313" key="1">
    <source>
        <dbReference type="EMBL" id="ESK50924.1"/>
    </source>
</evidence>
<reference evidence="1 2" key="1">
    <citation type="submission" date="2013-10" db="EMBL/GenBank/DDBJ databases">
        <title>The Genome Sequence of Acinetobacter brisouii CIP 110357.</title>
        <authorList>
            <consortium name="The Broad Institute Genomics Platform"/>
            <consortium name="The Broad Institute Genome Sequencing Center for Infectious Disease"/>
            <person name="Cerqueira G."/>
            <person name="Feldgarden M."/>
            <person name="Courvalin P."/>
            <person name="Grillot-Courvalin C."/>
            <person name="Clermont D."/>
            <person name="Rocha E."/>
            <person name="Yoon E.-J."/>
            <person name="Nemec A."/>
            <person name="Young S.K."/>
            <person name="Zeng Q."/>
            <person name="Gargeya S."/>
            <person name="Fitzgerald M."/>
            <person name="Abouelleil A."/>
            <person name="Alvarado L."/>
            <person name="Berlin A.M."/>
            <person name="Chapman S.B."/>
            <person name="Gainer-Dewar J."/>
            <person name="Goldberg J."/>
            <person name="Gnerre S."/>
            <person name="Griggs A."/>
            <person name="Gujja S."/>
            <person name="Hansen M."/>
            <person name="Howarth C."/>
            <person name="Imamovic A."/>
            <person name="Ireland A."/>
            <person name="Larimer J."/>
            <person name="McCowan C."/>
            <person name="Murphy C."/>
            <person name="Pearson M."/>
            <person name="Poon T.W."/>
            <person name="Priest M."/>
            <person name="Roberts A."/>
            <person name="Saif S."/>
            <person name="Shea T."/>
            <person name="Sykes S."/>
            <person name="Wortman J."/>
            <person name="Nusbaum C."/>
            <person name="Birren B."/>
        </authorList>
    </citation>
    <scope>NUCLEOTIDE SEQUENCE [LARGE SCALE GENOMIC DNA]</scope>
    <source>
        <strain evidence="1 2">CIP 110357</strain>
    </source>
</reference>
<keyword evidence="2" id="KW-1185">Reference proteome</keyword>
<dbReference type="HOGENOM" id="CLU_3283282_0_0_6"/>
<comment type="caution">
    <text evidence="1">The sequence shown here is derived from an EMBL/GenBank/DDBJ whole genome shotgun (WGS) entry which is preliminary data.</text>
</comment>
<dbReference type="AlphaFoldDB" id="V2VT64"/>
<organism evidence="1 2">
    <name type="scientific">Acinetobacter brisouii CIP 110357</name>
    <dbReference type="NCBI Taxonomy" id="1341683"/>
    <lineage>
        <taxon>Bacteria</taxon>
        <taxon>Pseudomonadati</taxon>
        <taxon>Pseudomonadota</taxon>
        <taxon>Gammaproteobacteria</taxon>
        <taxon>Moraxellales</taxon>
        <taxon>Moraxellaceae</taxon>
        <taxon>Acinetobacter</taxon>
    </lineage>
</organism>
<gene>
    <name evidence="1" type="ORF">P255_01423</name>
</gene>
<protein>
    <submittedName>
        <fullName evidence="1">Uncharacterized protein</fullName>
    </submittedName>
</protein>
<name>V2VT64_9GAMM</name>
<sequence>MSKNKLIPPFNEPMYLNNQMTPAWRNFFEEVAKVVNQLNG</sequence>
<evidence type="ECO:0000313" key="2">
    <source>
        <dbReference type="Proteomes" id="UP000018418"/>
    </source>
</evidence>
<dbReference type="Proteomes" id="UP000018418">
    <property type="component" value="Unassembled WGS sequence"/>
</dbReference>
<proteinExistence type="predicted"/>
<accession>V2VT64</accession>